<evidence type="ECO:0000256" key="4">
    <source>
        <dbReference type="PROSITE-ProRule" id="PRU00433"/>
    </source>
</evidence>
<keyword evidence="2 4" id="KW-0479">Metal-binding</keyword>
<protein>
    <submittedName>
        <fullName evidence="8">Cytochrome c oxidase cbb3-type subunit 3</fullName>
    </submittedName>
</protein>
<feature type="transmembrane region" description="Helical" evidence="6">
    <location>
        <begin position="123"/>
        <end position="142"/>
    </location>
</feature>
<name>A0A1H9ENQ3_9BACT</name>
<dbReference type="STRING" id="478744.SAMN05444359_107146"/>
<keyword evidence="3 4" id="KW-0408">Iron</keyword>
<keyword evidence="1 4" id="KW-0349">Heme</keyword>
<dbReference type="InParanoid" id="A0A1H9ENQ3"/>
<dbReference type="InterPro" id="IPR036909">
    <property type="entry name" value="Cyt_c-like_dom_sf"/>
</dbReference>
<dbReference type="OrthoDB" id="9811281at2"/>
<reference evidence="9" key="1">
    <citation type="submission" date="2016-10" db="EMBL/GenBank/DDBJ databases">
        <authorList>
            <person name="Varghese N."/>
            <person name="Submissions S."/>
        </authorList>
    </citation>
    <scope>NUCLEOTIDE SEQUENCE [LARGE SCALE GENOMIC DNA]</scope>
    <source>
        <strain evidence="9">DSM 24740</strain>
    </source>
</reference>
<dbReference type="PANTHER" id="PTHR33751:SF1">
    <property type="entry name" value="CBB3-TYPE CYTOCHROME C OXIDASE SUBUNIT FIXP"/>
    <property type="match status" value="1"/>
</dbReference>
<dbReference type="Pfam" id="PF13442">
    <property type="entry name" value="Cytochrome_CBB3"/>
    <property type="match status" value="1"/>
</dbReference>
<dbReference type="InterPro" id="IPR032858">
    <property type="entry name" value="CcoP_N"/>
</dbReference>
<feature type="region of interest" description="Disordered" evidence="5">
    <location>
        <begin position="267"/>
        <end position="296"/>
    </location>
</feature>
<evidence type="ECO:0000313" key="8">
    <source>
        <dbReference type="EMBL" id="SEQ27350.1"/>
    </source>
</evidence>
<gene>
    <name evidence="8" type="ORF">SAMN05444359_107146</name>
</gene>
<keyword evidence="9" id="KW-1185">Reference proteome</keyword>
<dbReference type="Gene3D" id="1.10.760.10">
    <property type="entry name" value="Cytochrome c-like domain"/>
    <property type="match status" value="1"/>
</dbReference>
<dbReference type="PANTHER" id="PTHR33751">
    <property type="entry name" value="CBB3-TYPE CYTOCHROME C OXIDASE SUBUNIT FIXP"/>
    <property type="match status" value="1"/>
</dbReference>
<evidence type="ECO:0000313" key="9">
    <source>
        <dbReference type="Proteomes" id="UP000199021"/>
    </source>
</evidence>
<keyword evidence="6" id="KW-0472">Membrane</keyword>
<feature type="compositionally biased region" description="Basic and acidic residues" evidence="5">
    <location>
        <begin position="278"/>
        <end position="288"/>
    </location>
</feature>
<feature type="domain" description="Cytochrome c" evidence="7">
    <location>
        <begin position="189"/>
        <end position="268"/>
    </location>
</feature>
<evidence type="ECO:0000256" key="3">
    <source>
        <dbReference type="ARBA" id="ARBA00023004"/>
    </source>
</evidence>
<dbReference type="InterPro" id="IPR050597">
    <property type="entry name" value="Cytochrome_c_Oxidase_Subunit"/>
</dbReference>
<dbReference type="GO" id="GO:0020037">
    <property type="term" value="F:heme binding"/>
    <property type="evidence" value="ECO:0007669"/>
    <property type="project" value="InterPro"/>
</dbReference>
<evidence type="ECO:0000256" key="2">
    <source>
        <dbReference type="ARBA" id="ARBA00022723"/>
    </source>
</evidence>
<dbReference type="Gene3D" id="6.10.280.130">
    <property type="match status" value="1"/>
</dbReference>
<dbReference type="GO" id="GO:0009055">
    <property type="term" value="F:electron transfer activity"/>
    <property type="evidence" value="ECO:0007669"/>
    <property type="project" value="InterPro"/>
</dbReference>
<evidence type="ECO:0000259" key="7">
    <source>
        <dbReference type="PROSITE" id="PS51007"/>
    </source>
</evidence>
<dbReference type="InterPro" id="IPR038414">
    <property type="entry name" value="CcoP_N_sf"/>
</dbReference>
<dbReference type="Proteomes" id="UP000199021">
    <property type="component" value="Unassembled WGS sequence"/>
</dbReference>
<dbReference type="Pfam" id="PF14715">
    <property type="entry name" value="FixP_N"/>
    <property type="match status" value="1"/>
</dbReference>
<dbReference type="GO" id="GO:0046872">
    <property type="term" value="F:metal ion binding"/>
    <property type="evidence" value="ECO:0007669"/>
    <property type="project" value="UniProtKB-KW"/>
</dbReference>
<evidence type="ECO:0000256" key="5">
    <source>
        <dbReference type="SAM" id="MobiDB-lite"/>
    </source>
</evidence>
<keyword evidence="6" id="KW-0812">Transmembrane</keyword>
<proteinExistence type="predicted"/>
<dbReference type="SUPFAM" id="SSF46626">
    <property type="entry name" value="Cytochrome c"/>
    <property type="match status" value="1"/>
</dbReference>
<dbReference type="AlphaFoldDB" id="A0A1H9ENQ3"/>
<dbReference type="InterPro" id="IPR009056">
    <property type="entry name" value="Cyt_c-like_dom"/>
</dbReference>
<keyword evidence="6" id="KW-1133">Transmembrane helix</keyword>
<dbReference type="RefSeq" id="WP_090167293.1">
    <property type="nucleotide sequence ID" value="NZ_FOFB01000007.1"/>
</dbReference>
<organism evidence="8 9">
    <name type="scientific">Neolewinella agarilytica</name>
    <dbReference type="NCBI Taxonomy" id="478744"/>
    <lineage>
        <taxon>Bacteria</taxon>
        <taxon>Pseudomonadati</taxon>
        <taxon>Bacteroidota</taxon>
        <taxon>Saprospiria</taxon>
        <taxon>Saprospirales</taxon>
        <taxon>Lewinellaceae</taxon>
        <taxon>Neolewinella</taxon>
    </lineage>
</organism>
<sequence length="296" mass="32897">MNYLLLQVETAVPEAVSTGLFDALSPLEKLLFTMILLVLFAGGWSIMNLSNSLVQMQKARLLAKVDPEILKEVGIEAVAPTIPWWKKVYDRMTDYVPLEKEQDFLLDHDYDGVQELDNNLPPWWKGVFYISMAFAPIYIYAVHFSDYAMSSREAYAVEMEVAAEEVKAYLATQKNAVDETNVTYLADADALSNGKIIFDSKCAVCHGKEGEGGIGPNFTDSYWLHGGSIGDIFKTIKNGVPEKGMIPWKSELRPSAMQEVASYIISLEGTSPANPKDPQGEPYDRSAEETEVTSSK</sequence>
<dbReference type="PROSITE" id="PS51007">
    <property type="entry name" value="CYTC"/>
    <property type="match status" value="1"/>
</dbReference>
<feature type="transmembrane region" description="Helical" evidence="6">
    <location>
        <begin position="30"/>
        <end position="47"/>
    </location>
</feature>
<accession>A0A1H9ENQ3</accession>
<evidence type="ECO:0000256" key="1">
    <source>
        <dbReference type="ARBA" id="ARBA00022617"/>
    </source>
</evidence>
<evidence type="ECO:0000256" key="6">
    <source>
        <dbReference type="SAM" id="Phobius"/>
    </source>
</evidence>
<dbReference type="EMBL" id="FOFB01000007">
    <property type="protein sequence ID" value="SEQ27350.1"/>
    <property type="molecule type" value="Genomic_DNA"/>
</dbReference>